<proteinExistence type="predicted"/>
<organism evidence="1 2">
    <name type="scientific">Smallanthus sonchifolius</name>
    <dbReference type="NCBI Taxonomy" id="185202"/>
    <lineage>
        <taxon>Eukaryota</taxon>
        <taxon>Viridiplantae</taxon>
        <taxon>Streptophyta</taxon>
        <taxon>Embryophyta</taxon>
        <taxon>Tracheophyta</taxon>
        <taxon>Spermatophyta</taxon>
        <taxon>Magnoliopsida</taxon>
        <taxon>eudicotyledons</taxon>
        <taxon>Gunneridae</taxon>
        <taxon>Pentapetalae</taxon>
        <taxon>asterids</taxon>
        <taxon>campanulids</taxon>
        <taxon>Asterales</taxon>
        <taxon>Asteraceae</taxon>
        <taxon>Asteroideae</taxon>
        <taxon>Heliantheae alliance</taxon>
        <taxon>Millerieae</taxon>
        <taxon>Smallanthus</taxon>
    </lineage>
</organism>
<evidence type="ECO:0000313" key="2">
    <source>
        <dbReference type="Proteomes" id="UP001056120"/>
    </source>
</evidence>
<reference evidence="2" key="1">
    <citation type="journal article" date="2022" name="Mol. Ecol. Resour.">
        <title>The genomes of chicory, endive, great burdock and yacon provide insights into Asteraceae palaeo-polyploidization history and plant inulin production.</title>
        <authorList>
            <person name="Fan W."/>
            <person name="Wang S."/>
            <person name="Wang H."/>
            <person name="Wang A."/>
            <person name="Jiang F."/>
            <person name="Liu H."/>
            <person name="Zhao H."/>
            <person name="Xu D."/>
            <person name="Zhang Y."/>
        </authorList>
    </citation>
    <scope>NUCLEOTIDE SEQUENCE [LARGE SCALE GENOMIC DNA]</scope>
    <source>
        <strain evidence="2">cv. Yunnan</strain>
    </source>
</reference>
<name>A0ACB9I3W1_9ASTR</name>
<gene>
    <name evidence="1" type="ORF">L1987_30589</name>
</gene>
<reference evidence="1 2" key="2">
    <citation type="journal article" date="2022" name="Mol. Ecol. Resour.">
        <title>The genomes of chicory, endive, great burdock and yacon provide insights into Asteraceae paleo-polyploidization history and plant inulin production.</title>
        <authorList>
            <person name="Fan W."/>
            <person name="Wang S."/>
            <person name="Wang H."/>
            <person name="Wang A."/>
            <person name="Jiang F."/>
            <person name="Liu H."/>
            <person name="Zhao H."/>
            <person name="Xu D."/>
            <person name="Zhang Y."/>
        </authorList>
    </citation>
    <scope>NUCLEOTIDE SEQUENCE [LARGE SCALE GENOMIC DNA]</scope>
    <source>
        <strain evidence="2">cv. Yunnan</strain>
        <tissue evidence="1">Leaves</tissue>
    </source>
</reference>
<comment type="caution">
    <text evidence="1">The sequence shown here is derived from an EMBL/GenBank/DDBJ whole genome shotgun (WGS) entry which is preliminary data.</text>
</comment>
<evidence type="ECO:0000313" key="1">
    <source>
        <dbReference type="EMBL" id="KAI3802457.1"/>
    </source>
</evidence>
<protein>
    <submittedName>
        <fullName evidence="1">Uncharacterized protein</fullName>
    </submittedName>
</protein>
<keyword evidence="2" id="KW-1185">Reference proteome</keyword>
<dbReference type="Proteomes" id="UP001056120">
    <property type="component" value="Linkage Group LG10"/>
</dbReference>
<dbReference type="EMBL" id="CM042027">
    <property type="protein sequence ID" value="KAI3802457.1"/>
    <property type="molecule type" value="Genomic_DNA"/>
</dbReference>
<sequence length="87" mass="9135">MTSGLSDFTEVTSELFESACCVALQALKHAWQGPPLSSWRDDSDPCGGDWVGITCTNSRVTSIILSSTGLTGGLPGDIGQFTELVVL</sequence>
<accession>A0ACB9I3W1</accession>